<reference evidence="2" key="1">
    <citation type="submission" date="2016-04" db="EMBL/GenBank/DDBJ databases">
        <authorList>
            <person name="Nguyen H.D."/>
            <person name="Kesanakurti P."/>
            <person name="Cullis J."/>
            <person name="Levesque C.A."/>
            <person name="Hambleton S."/>
        </authorList>
    </citation>
    <scope>NUCLEOTIDE SEQUENCE</scope>
    <source>
        <strain evidence="2">DAOMC 238032</strain>
    </source>
</reference>
<dbReference type="Proteomes" id="UP000077671">
    <property type="component" value="Unassembled WGS sequence"/>
</dbReference>
<dbReference type="GO" id="GO:0004672">
    <property type="term" value="F:protein kinase activity"/>
    <property type="evidence" value="ECO:0007669"/>
    <property type="project" value="InterPro"/>
</dbReference>
<dbReference type="PROSITE" id="PS50011">
    <property type="entry name" value="PROTEIN_KINASE_DOM"/>
    <property type="match status" value="1"/>
</dbReference>
<evidence type="ECO:0000313" key="3">
    <source>
        <dbReference type="Proteomes" id="UP000077671"/>
    </source>
</evidence>
<sequence>MAPENDDIRELIPGQPECRLLSHVLNRPEKTNTFTVAVLRCVVHVIIPRLAAGGLDQDSTERGKTATKTTLATSEDSPCFETILYDAMDRWWGPGILVIKKLLASARSLDGAQIWARLQTNTENGKVEAIIDGDLLGDMLMPRVPSLKPEEYSSVPHLELGSLAYTGIYKLGVWKVDIDWPSKHAYDRPTPKHAIFKSVAVPADIFPPEATALKCWKRMVSEITTLLKIPPHPQIVQPLAIVVLKQDGQADTLVGWIMPKYAGSIWAFWDRYDLGWAIPLVQDAAEALRHCHRAGVYHGDIAVDNVLLKNSLPTAAPF</sequence>
<dbReference type="InterPro" id="IPR000719">
    <property type="entry name" value="Prot_kinase_dom"/>
</dbReference>
<proteinExistence type="predicted"/>
<protein>
    <recommendedName>
        <fullName evidence="1">Protein kinase domain-containing protein</fullName>
    </recommendedName>
</protein>
<evidence type="ECO:0000313" key="2">
    <source>
        <dbReference type="EMBL" id="KAE8253364.1"/>
    </source>
</evidence>
<reference evidence="2" key="2">
    <citation type="journal article" date="2019" name="IMA Fungus">
        <title>Genome sequencing and comparison of five Tilletia species to identify candidate genes for the detection of regulated species infecting wheat.</title>
        <authorList>
            <person name="Nguyen H.D.T."/>
            <person name="Sultana T."/>
            <person name="Kesanakurti P."/>
            <person name="Hambleton S."/>
        </authorList>
    </citation>
    <scope>NUCLEOTIDE SEQUENCE</scope>
    <source>
        <strain evidence="2">DAOMC 238032</strain>
    </source>
</reference>
<evidence type="ECO:0000259" key="1">
    <source>
        <dbReference type="PROSITE" id="PS50011"/>
    </source>
</evidence>
<dbReference type="AlphaFoldDB" id="A0A8T8T0L7"/>
<dbReference type="EMBL" id="LWDD02001029">
    <property type="protein sequence ID" value="KAE8253364.1"/>
    <property type="molecule type" value="Genomic_DNA"/>
</dbReference>
<organism evidence="2 3">
    <name type="scientific">Tilletia caries</name>
    <name type="common">wheat bunt fungus</name>
    <dbReference type="NCBI Taxonomy" id="13290"/>
    <lineage>
        <taxon>Eukaryota</taxon>
        <taxon>Fungi</taxon>
        <taxon>Dikarya</taxon>
        <taxon>Basidiomycota</taxon>
        <taxon>Ustilaginomycotina</taxon>
        <taxon>Exobasidiomycetes</taxon>
        <taxon>Tilletiales</taxon>
        <taxon>Tilletiaceae</taxon>
        <taxon>Tilletia</taxon>
    </lineage>
</organism>
<dbReference type="Gene3D" id="1.10.510.10">
    <property type="entry name" value="Transferase(Phosphotransferase) domain 1"/>
    <property type="match status" value="1"/>
</dbReference>
<dbReference type="InterPro" id="IPR008266">
    <property type="entry name" value="Tyr_kinase_AS"/>
</dbReference>
<name>A0A8T8T0L7_9BASI</name>
<comment type="caution">
    <text evidence="2">The sequence shown here is derived from an EMBL/GenBank/DDBJ whole genome shotgun (WGS) entry which is preliminary data.</text>
</comment>
<dbReference type="SUPFAM" id="SSF56112">
    <property type="entry name" value="Protein kinase-like (PK-like)"/>
    <property type="match status" value="1"/>
</dbReference>
<gene>
    <name evidence="2" type="ORF">A4X03_0g5919</name>
</gene>
<accession>A0A8T8T0L7</accession>
<dbReference type="GO" id="GO:0005524">
    <property type="term" value="F:ATP binding"/>
    <property type="evidence" value="ECO:0007669"/>
    <property type="project" value="InterPro"/>
</dbReference>
<dbReference type="PROSITE" id="PS00109">
    <property type="entry name" value="PROTEIN_KINASE_TYR"/>
    <property type="match status" value="1"/>
</dbReference>
<dbReference type="InterPro" id="IPR011009">
    <property type="entry name" value="Kinase-like_dom_sf"/>
</dbReference>
<feature type="domain" description="Protein kinase" evidence="1">
    <location>
        <begin position="165"/>
        <end position="318"/>
    </location>
</feature>